<comment type="caution">
    <text evidence="1">The sequence shown here is derived from an EMBL/GenBank/DDBJ whole genome shotgun (WGS) entry which is preliminary data.</text>
</comment>
<evidence type="ECO:0000313" key="1">
    <source>
        <dbReference type="EMBL" id="KAG6755416.1"/>
    </source>
</evidence>
<organism evidence="1 2">
    <name type="scientific">Populus tomentosa</name>
    <name type="common">Chinese white poplar</name>
    <dbReference type="NCBI Taxonomy" id="118781"/>
    <lineage>
        <taxon>Eukaryota</taxon>
        <taxon>Viridiplantae</taxon>
        <taxon>Streptophyta</taxon>
        <taxon>Embryophyta</taxon>
        <taxon>Tracheophyta</taxon>
        <taxon>Spermatophyta</taxon>
        <taxon>Magnoliopsida</taxon>
        <taxon>eudicotyledons</taxon>
        <taxon>Gunneridae</taxon>
        <taxon>Pentapetalae</taxon>
        <taxon>rosids</taxon>
        <taxon>fabids</taxon>
        <taxon>Malpighiales</taxon>
        <taxon>Salicaceae</taxon>
        <taxon>Saliceae</taxon>
        <taxon>Populus</taxon>
    </lineage>
</organism>
<sequence>MSPRKVMALCSELQITPYRGSMDDNFKRLLKEMLESWTGRNDIHVITRYLFGIELVTWLSWKRLEKVTIELKKIVQQTAEMLSIKEVGVVAASQIINLRKQGMK</sequence>
<reference evidence="1" key="1">
    <citation type="journal article" date="2020" name="bioRxiv">
        <title>Hybrid origin of Populus tomentosa Carr. identified through genome sequencing and phylogenomic analysis.</title>
        <authorList>
            <person name="An X."/>
            <person name="Gao K."/>
            <person name="Chen Z."/>
            <person name="Li J."/>
            <person name="Yang X."/>
            <person name="Yang X."/>
            <person name="Zhou J."/>
            <person name="Guo T."/>
            <person name="Zhao T."/>
            <person name="Huang S."/>
            <person name="Miao D."/>
            <person name="Khan W.U."/>
            <person name="Rao P."/>
            <person name="Ye M."/>
            <person name="Lei B."/>
            <person name="Liao W."/>
            <person name="Wang J."/>
            <person name="Ji L."/>
            <person name="Li Y."/>
            <person name="Guo B."/>
            <person name="Mustafa N.S."/>
            <person name="Li S."/>
            <person name="Yun Q."/>
            <person name="Keller S.R."/>
            <person name="Mao J."/>
            <person name="Zhang R."/>
            <person name="Strauss S.H."/>
        </authorList>
    </citation>
    <scope>NUCLEOTIDE SEQUENCE</scope>
    <source>
        <strain evidence="1">GM15</strain>
        <tissue evidence="1">Leaf</tissue>
    </source>
</reference>
<name>A0A8X7YRJ2_POPTO</name>
<dbReference type="EMBL" id="JAAWWB010000022">
    <property type="protein sequence ID" value="KAG6755416.1"/>
    <property type="molecule type" value="Genomic_DNA"/>
</dbReference>
<dbReference type="Proteomes" id="UP000886885">
    <property type="component" value="Chromosome 11D"/>
</dbReference>
<proteinExistence type="predicted"/>
<dbReference type="AlphaFoldDB" id="A0A8X7YRJ2"/>
<protein>
    <submittedName>
        <fullName evidence="1">Uncharacterized protein</fullName>
    </submittedName>
</protein>
<accession>A0A8X7YRJ2</accession>
<evidence type="ECO:0000313" key="2">
    <source>
        <dbReference type="Proteomes" id="UP000886885"/>
    </source>
</evidence>
<keyword evidence="2" id="KW-1185">Reference proteome</keyword>
<gene>
    <name evidence="1" type="ORF">POTOM_041238</name>
</gene>